<evidence type="ECO:0000313" key="2">
    <source>
        <dbReference type="Proteomes" id="UP000717328"/>
    </source>
</evidence>
<comment type="caution">
    <text evidence="1">The sequence shown here is derived from an EMBL/GenBank/DDBJ whole genome shotgun (WGS) entry which is preliminary data.</text>
</comment>
<evidence type="ECO:0000313" key="1">
    <source>
        <dbReference type="EMBL" id="KAG5634439.1"/>
    </source>
</evidence>
<name>A0A9P7K2S2_9AGAR</name>
<gene>
    <name evidence="1" type="ORF">H0H81_001945</name>
</gene>
<accession>A0A9P7K2S2</accession>
<protein>
    <submittedName>
        <fullName evidence="1">Uncharacterized protein</fullName>
    </submittedName>
</protein>
<sequence length="154" mass="16566">MPVLAGVEAVVAVPKARAPWKKAPGAETGCLETLREFAARTKNFFSVKPPKAPDDVPVESSKAFAAWMKSKKFVVHSPKEQSGVMVEPLRPVAGDPVPVPLAQIHMNEHVNSTPGSLVTLVAKADSGIDLLKVLRGAYAAVKAFKPVLEWLKDY</sequence>
<reference evidence="1" key="1">
    <citation type="submission" date="2021-02" db="EMBL/GenBank/DDBJ databases">
        <authorList>
            <person name="Nieuwenhuis M."/>
            <person name="Van De Peppel L.J.J."/>
        </authorList>
    </citation>
    <scope>NUCLEOTIDE SEQUENCE</scope>
    <source>
        <strain evidence="1">D49</strain>
    </source>
</reference>
<organism evidence="1 2">
    <name type="scientific">Sphagnurus paluster</name>
    <dbReference type="NCBI Taxonomy" id="117069"/>
    <lineage>
        <taxon>Eukaryota</taxon>
        <taxon>Fungi</taxon>
        <taxon>Dikarya</taxon>
        <taxon>Basidiomycota</taxon>
        <taxon>Agaricomycotina</taxon>
        <taxon>Agaricomycetes</taxon>
        <taxon>Agaricomycetidae</taxon>
        <taxon>Agaricales</taxon>
        <taxon>Tricholomatineae</taxon>
        <taxon>Lyophyllaceae</taxon>
        <taxon>Sphagnurus</taxon>
    </lineage>
</organism>
<dbReference type="Proteomes" id="UP000717328">
    <property type="component" value="Unassembled WGS sequence"/>
</dbReference>
<keyword evidence="2" id="KW-1185">Reference proteome</keyword>
<dbReference type="EMBL" id="JABCKI010006412">
    <property type="protein sequence ID" value="KAG5634439.1"/>
    <property type="molecule type" value="Genomic_DNA"/>
</dbReference>
<dbReference type="AlphaFoldDB" id="A0A9P7K2S2"/>
<proteinExistence type="predicted"/>
<reference evidence="1" key="2">
    <citation type="submission" date="2021-10" db="EMBL/GenBank/DDBJ databases">
        <title>Phylogenomics reveals ancestral predisposition of the termite-cultivated fungus Termitomyces towards a domesticated lifestyle.</title>
        <authorList>
            <person name="Auxier B."/>
            <person name="Grum-Grzhimaylo A."/>
            <person name="Cardenas M.E."/>
            <person name="Lodge J.D."/>
            <person name="Laessoe T."/>
            <person name="Pedersen O."/>
            <person name="Smith M.E."/>
            <person name="Kuyper T.W."/>
            <person name="Franco-Molano E.A."/>
            <person name="Baroni T.J."/>
            <person name="Aanen D.K."/>
        </authorList>
    </citation>
    <scope>NUCLEOTIDE SEQUENCE</scope>
    <source>
        <strain evidence="1">D49</strain>
    </source>
</reference>